<dbReference type="PANTHER" id="PTHR30050">
    <property type="entry name" value="CHROMOSOMAL REPLICATION INITIATOR PROTEIN DNAA"/>
    <property type="match status" value="1"/>
</dbReference>
<evidence type="ECO:0000313" key="2">
    <source>
        <dbReference type="Proteomes" id="UP000675920"/>
    </source>
</evidence>
<feature type="domain" description="Hda lid" evidence="1">
    <location>
        <begin position="137"/>
        <end position="199"/>
    </location>
</feature>
<evidence type="ECO:0000313" key="3">
    <source>
        <dbReference type="RefSeq" id="WP_051379134.1"/>
    </source>
</evidence>
<dbReference type="InterPro" id="IPR055199">
    <property type="entry name" value="Hda_lid"/>
</dbReference>
<dbReference type="GO" id="GO:0006270">
    <property type="term" value="P:DNA replication initiation"/>
    <property type="evidence" value="ECO:0007669"/>
    <property type="project" value="TreeGrafter"/>
</dbReference>
<protein>
    <submittedName>
        <fullName evidence="3">HdaA/DnaA family protein</fullName>
    </submittedName>
</protein>
<reference evidence="3" key="1">
    <citation type="journal article" date="2009" name="J. Mol. Biol.">
        <title>A structural basis for the regulatory inactivation of DnaA.</title>
        <authorList>
            <person name="Xu Q."/>
            <person name="McMullan D."/>
            <person name="Abdubek P."/>
            <person name="Astakhova T."/>
            <person name="Carlton D."/>
            <person name="Chen C."/>
            <person name="Chiu H.J."/>
            <person name="Clayton T."/>
            <person name="Das D."/>
            <person name="Deller M.C."/>
            <person name="Duan L."/>
            <person name="Elsliger M.A."/>
            <person name="Feuerhelm J."/>
            <person name="Hale J."/>
            <person name="Han G.W."/>
            <person name="Jaroszewski L."/>
            <person name="Jin K.K."/>
            <person name="Johnson H.A."/>
            <person name="Klock H.E."/>
            <person name="Knuth M.W."/>
            <person name="Kozbial P."/>
            <person name="Sri Krishna S."/>
            <person name="Kumar A."/>
            <person name="Marciano D."/>
            <person name="Miller M.D."/>
            <person name="Morse A.T."/>
            <person name="Nigoghossian E."/>
            <person name="Nopakun A."/>
            <person name="Okach L."/>
            <person name="Oommachen S."/>
            <person name="Paulsen J."/>
            <person name="Puckett C."/>
            <person name="Reyes R."/>
            <person name="Rife C.L."/>
            <person name="Sefcovic N."/>
            <person name="Trame C."/>
            <person name="van den Bedem H."/>
            <person name="Weekes D."/>
            <person name="Hodgson K.O."/>
            <person name="Wooley J."/>
            <person name="Deacon A.M."/>
            <person name="Godzik A."/>
            <person name="Lesley S.A."/>
            <person name="Wilson I.A."/>
        </authorList>
    </citation>
    <scope>NUCLEOTIDE SEQUENCE</scope>
</reference>
<proteinExistence type="predicted"/>
<dbReference type="Gene3D" id="3.40.50.300">
    <property type="entry name" value="P-loop containing nucleotide triphosphate hydrolases"/>
    <property type="match status" value="2"/>
</dbReference>
<dbReference type="GO" id="GO:0003688">
    <property type="term" value="F:DNA replication origin binding"/>
    <property type="evidence" value="ECO:0007669"/>
    <property type="project" value="TreeGrafter"/>
</dbReference>
<keyword evidence="2" id="KW-1185">Reference proteome</keyword>
<reference evidence="3" key="2">
    <citation type="submission" date="2025-08" db="UniProtKB">
        <authorList>
            <consortium name="RefSeq"/>
        </authorList>
    </citation>
    <scope>IDENTIFICATION</scope>
</reference>
<dbReference type="Proteomes" id="UP000675920">
    <property type="component" value="Unplaced"/>
</dbReference>
<organism evidence="2 3">
    <name type="scientific">Derxia gummosa DSM 723</name>
    <dbReference type="NCBI Taxonomy" id="1121388"/>
    <lineage>
        <taxon>Bacteria</taxon>
        <taxon>Pseudomonadati</taxon>
        <taxon>Pseudomonadota</taxon>
        <taxon>Betaproteobacteria</taxon>
        <taxon>Burkholderiales</taxon>
        <taxon>Alcaligenaceae</taxon>
        <taxon>Derxia</taxon>
    </lineage>
</organism>
<dbReference type="OrthoDB" id="9784878at2"/>
<dbReference type="RefSeq" id="WP_051379134.1">
    <property type="nucleotide sequence ID" value="NZ_KI519500.1"/>
</dbReference>
<dbReference type="GO" id="GO:0005886">
    <property type="term" value="C:plasma membrane"/>
    <property type="evidence" value="ECO:0007669"/>
    <property type="project" value="TreeGrafter"/>
</dbReference>
<dbReference type="PANTHER" id="PTHR30050:SF5">
    <property type="entry name" value="DNAA REGULATORY INACTIVATOR HDA"/>
    <property type="match status" value="1"/>
</dbReference>
<dbReference type="Gene3D" id="1.10.8.60">
    <property type="match status" value="1"/>
</dbReference>
<name>A0A8B6XAW7_9BURK</name>
<dbReference type="AlphaFoldDB" id="A0A8B6XAW7"/>
<sequence>MQPRQYALELLPEREPTLDNFLPGANAELIDRLRRLDFPRVLYVWGPAGSGKSHLIAALKRAHPDLVTADDVDRAGKREQNRLFDAYNEAVIGGPALVVAGNCPPRSLGGPTGKSMREDLRTRLAAGLVYQLHPLDDADKRRALAEAARARGVEINDDVVGYLLNHFARDLGSLMRVYEAIDRHALESRRAITMALVRDWVARSEDGAADDGAA</sequence>
<dbReference type="Pfam" id="PF22688">
    <property type="entry name" value="Hda_lid"/>
    <property type="match status" value="1"/>
</dbReference>
<accession>A0A8B6XAW7</accession>
<dbReference type="SUPFAM" id="SSF52540">
    <property type="entry name" value="P-loop containing nucleoside triphosphate hydrolases"/>
    <property type="match status" value="1"/>
</dbReference>
<dbReference type="InterPro" id="IPR027417">
    <property type="entry name" value="P-loop_NTPase"/>
</dbReference>
<evidence type="ECO:0000259" key="1">
    <source>
        <dbReference type="Pfam" id="PF22688"/>
    </source>
</evidence>